<dbReference type="Gene3D" id="3.30.530.20">
    <property type="match status" value="1"/>
</dbReference>
<gene>
    <name evidence="1" type="ORF">Sya03_15390</name>
</gene>
<dbReference type="CDD" id="cd07812">
    <property type="entry name" value="SRPBCC"/>
    <property type="match status" value="1"/>
</dbReference>
<dbReference type="SUPFAM" id="SSF55961">
    <property type="entry name" value="Bet v1-like"/>
    <property type="match status" value="1"/>
</dbReference>
<dbReference type="EMBL" id="BOOY01000008">
    <property type="protein sequence ID" value="GIJ02187.1"/>
    <property type="molecule type" value="Genomic_DNA"/>
</dbReference>
<protein>
    <recommendedName>
        <fullName evidence="3">Polyketide cyclase/dehydrase</fullName>
    </recommendedName>
</protein>
<proteinExistence type="predicted"/>
<dbReference type="InterPro" id="IPR023393">
    <property type="entry name" value="START-like_dom_sf"/>
</dbReference>
<dbReference type="AlphaFoldDB" id="A0A8J4DHJ4"/>
<reference evidence="1" key="1">
    <citation type="submission" date="2021-01" db="EMBL/GenBank/DDBJ databases">
        <title>Whole genome shotgun sequence of Spirilliplanes yamanashiensis NBRC 15828.</title>
        <authorList>
            <person name="Komaki H."/>
            <person name="Tamura T."/>
        </authorList>
    </citation>
    <scope>NUCLEOTIDE SEQUENCE</scope>
    <source>
        <strain evidence="1">NBRC 15828</strain>
    </source>
</reference>
<dbReference type="InterPro" id="IPR019587">
    <property type="entry name" value="Polyketide_cyclase/dehydratase"/>
</dbReference>
<evidence type="ECO:0000313" key="2">
    <source>
        <dbReference type="Proteomes" id="UP000652013"/>
    </source>
</evidence>
<accession>A0A8J4DHJ4</accession>
<dbReference type="Proteomes" id="UP000652013">
    <property type="component" value="Unassembled WGS sequence"/>
</dbReference>
<sequence>MYGMSTVAVSRLVDAPVDAVWRTFTDLGGRCEWMSTVNRVELLTRGPFGTGTVWRESRTMVDGDEVTEEFRVRECVAPERFVVASPGIGADYRMTYTFTPVDHGRHVGGTMVTVVQDGTPTARGGRFLALVFGGLAALTVEGALRRDLDDLAVAATAGSAAA</sequence>
<comment type="caution">
    <text evidence="1">The sequence shown here is derived from an EMBL/GenBank/DDBJ whole genome shotgun (WGS) entry which is preliminary data.</text>
</comment>
<keyword evidence="2" id="KW-1185">Reference proteome</keyword>
<dbReference type="Pfam" id="PF10604">
    <property type="entry name" value="Polyketide_cyc2"/>
    <property type="match status" value="1"/>
</dbReference>
<organism evidence="1 2">
    <name type="scientific">Spirilliplanes yamanashiensis</name>
    <dbReference type="NCBI Taxonomy" id="42233"/>
    <lineage>
        <taxon>Bacteria</taxon>
        <taxon>Bacillati</taxon>
        <taxon>Actinomycetota</taxon>
        <taxon>Actinomycetes</taxon>
        <taxon>Micromonosporales</taxon>
        <taxon>Micromonosporaceae</taxon>
        <taxon>Spirilliplanes</taxon>
    </lineage>
</organism>
<name>A0A8J4DHJ4_9ACTN</name>
<evidence type="ECO:0008006" key="3">
    <source>
        <dbReference type="Google" id="ProtNLM"/>
    </source>
</evidence>
<evidence type="ECO:0000313" key="1">
    <source>
        <dbReference type="EMBL" id="GIJ02187.1"/>
    </source>
</evidence>